<comment type="caution">
    <text evidence="1">The sequence shown here is derived from an EMBL/GenBank/DDBJ whole genome shotgun (WGS) entry which is preliminary data.</text>
</comment>
<proteinExistence type="predicted"/>
<dbReference type="AlphaFoldDB" id="A0A812SI78"/>
<evidence type="ECO:0000313" key="2">
    <source>
        <dbReference type="Proteomes" id="UP000604046"/>
    </source>
</evidence>
<dbReference type="OrthoDB" id="443790at2759"/>
<accession>A0A812SI78</accession>
<dbReference type="Proteomes" id="UP000604046">
    <property type="component" value="Unassembled WGS sequence"/>
</dbReference>
<gene>
    <name evidence="1" type="ORF">SNAT2548_LOCUS27279</name>
</gene>
<reference evidence="1" key="1">
    <citation type="submission" date="2021-02" db="EMBL/GenBank/DDBJ databases">
        <authorList>
            <person name="Dougan E. K."/>
            <person name="Rhodes N."/>
            <person name="Thang M."/>
            <person name="Chan C."/>
        </authorList>
    </citation>
    <scope>NUCLEOTIDE SEQUENCE</scope>
</reference>
<organism evidence="1 2">
    <name type="scientific">Symbiodinium natans</name>
    <dbReference type="NCBI Taxonomy" id="878477"/>
    <lineage>
        <taxon>Eukaryota</taxon>
        <taxon>Sar</taxon>
        <taxon>Alveolata</taxon>
        <taxon>Dinophyceae</taxon>
        <taxon>Suessiales</taxon>
        <taxon>Symbiodiniaceae</taxon>
        <taxon>Symbiodinium</taxon>
    </lineage>
</organism>
<sequence length="188" mass="20441">MTQPALVEFRDALGVGLPLFVQCAWDAADAREDTVEICRLVIFDGSHCWQGPLCRGDLAGPLGESWRDPANLRLLQSALSSPHLSGSSFGPRAEAAWRLAEVAGTEPELELTVRFVYKEGPVAAVRAARFRAVPLAAALSGLCRAVRELQAEARAQQCRLAINRGSTRMGMSFDVFHMTHAVRKELVG</sequence>
<evidence type="ECO:0000313" key="1">
    <source>
        <dbReference type="EMBL" id="CAE7486247.1"/>
    </source>
</evidence>
<name>A0A812SI78_9DINO</name>
<keyword evidence="2" id="KW-1185">Reference proteome</keyword>
<dbReference type="EMBL" id="CAJNDS010002461">
    <property type="protein sequence ID" value="CAE7486247.1"/>
    <property type="molecule type" value="Genomic_DNA"/>
</dbReference>
<protein>
    <submittedName>
        <fullName evidence="1">Uncharacterized protein</fullName>
    </submittedName>
</protein>